<dbReference type="Proteomes" id="UP001595886">
    <property type="component" value="Unassembled WGS sequence"/>
</dbReference>
<comment type="caution">
    <text evidence="1">The sequence shown here is derived from an EMBL/GenBank/DDBJ whole genome shotgun (WGS) entry which is preliminary data.</text>
</comment>
<reference evidence="2" key="1">
    <citation type="journal article" date="2019" name="Int. J. Syst. Evol. Microbiol.">
        <title>The Global Catalogue of Microorganisms (GCM) 10K type strain sequencing project: providing services to taxonomists for standard genome sequencing and annotation.</title>
        <authorList>
            <consortium name="The Broad Institute Genomics Platform"/>
            <consortium name="The Broad Institute Genome Sequencing Center for Infectious Disease"/>
            <person name="Wu L."/>
            <person name="Ma J."/>
        </authorList>
    </citation>
    <scope>NUCLEOTIDE SEQUENCE [LARGE SCALE GENOMIC DNA]</scope>
    <source>
        <strain evidence="2">CCUG 30340</strain>
    </source>
</reference>
<dbReference type="InterPro" id="IPR036278">
    <property type="entry name" value="Sialidase_sf"/>
</dbReference>
<dbReference type="SUPFAM" id="SSF50939">
    <property type="entry name" value="Sialidases"/>
    <property type="match status" value="1"/>
</dbReference>
<dbReference type="InterPro" id="IPR052025">
    <property type="entry name" value="Xyloglucanase_GH74"/>
</dbReference>
<dbReference type="SUPFAM" id="SSF110296">
    <property type="entry name" value="Oligoxyloglucan reducing end-specific cellobiohydrolase"/>
    <property type="match status" value="2"/>
</dbReference>
<dbReference type="EMBL" id="JBHSHD010000010">
    <property type="protein sequence ID" value="MFC4821378.1"/>
    <property type="molecule type" value="Genomic_DNA"/>
</dbReference>
<dbReference type="PANTHER" id="PTHR43739:SF5">
    <property type="entry name" value="EXO-ALPHA-SIALIDASE"/>
    <property type="match status" value="1"/>
</dbReference>
<evidence type="ECO:0000313" key="2">
    <source>
        <dbReference type="Proteomes" id="UP001595886"/>
    </source>
</evidence>
<accession>A0ABV9QVM8</accession>
<proteinExistence type="predicted"/>
<dbReference type="Gene3D" id="2.130.10.10">
    <property type="entry name" value="YVTN repeat-like/Quinoprotein amine dehydrogenase"/>
    <property type="match status" value="4"/>
</dbReference>
<dbReference type="PANTHER" id="PTHR43739">
    <property type="entry name" value="XYLOGLUCANASE (EUROFUNG)"/>
    <property type="match status" value="1"/>
</dbReference>
<organism evidence="1 2">
    <name type="scientific">Dokdonella ginsengisoli</name>
    <dbReference type="NCBI Taxonomy" id="363846"/>
    <lineage>
        <taxon>Bacteria</taxon>
        <taxon>Pseudomonadati</taxon>
        <taxon>Pseudomonadota</taxon>
        <taxon>Gammaproteobacteria</taxon>
        <taxon>Lysobacterales</taxon>
        <taxon>Rhodanobacteraceae</taxon>
        <taxon>Dokdonella</taxon>
    </lineage>
</organism>
<name>A0ABV9QVM8_9GAMM</name>
<protein>
    <submittedName>
        <fullName evidence="1">WD40/YVTN/BNR-like repeat-containing protein</fullName>
    </submittedName>
</protein>
<evidence type="ECO:0000313" key="1">
    <source>
        <dbReference type="EMBL" id="MFC4821378.1"/>
    </source>
</evidence>
<keyword evidence="2" id="KW-1185">Reference proteome</keyword>
<gene>
    <name evidence="1" type="ORF">ACFO6Q_13675</name>
</gene>
<sequence length="737" mass="77412">MASTGGVNAVMDGTAFFRIGAACLMLILAAPGSDLALAQTWSGGTPYGGTINVLMQSQDAQTLFAGTDGGLFRSDDGGRHWARKLTGTPGAGPGKFAAFALSKARPGRIYLADYGGSIYRSDDNGETVAHTTVLPESFILQLVAVPGSADKLLAVTANSGLWYSEDAGVSFSPVNAGIDPVVRIRKLIISAHDPSKVMAFPAMNSIPPLYYSLTGGTGWIGSDGIGGVAIVGAFADGMAYVIPDWPGGGIWWNSSNFSAPWMETWWNPPGSAPACTRPNTILPNAVDGSLEWVGCRTGLVGLVEVVAPPMVIDGVPASIRDILHDHIDPTRLWAAADHVGVYTSADSGRSWIPRNTGLSGTGFRAVAVHPHHPQRIFAGYADDSTTTTNPALLLSDDGGTTWTASDLGKLIWLTRAIVVDPTEPRIEATPVYAGGGDNDIGAGIYKSLDGGRTWNRLSDQWTGMVRDLLLDPRSCASPPASGPCVQGPLRTFYAITSGAMRVIRSDDAGASLMDRSAGLPPQLNYENNAGGEDVQPVAIALEPANPERLYIGTYIRHWYGDGEAPAFRLANGVFRSTDGGASWHEANTGLPRYPGSVDTALNVYAIATHPVASGRVWAAVTEENGNDGSRIFRSDDGGDHWTEQVAFPSCDIRRLLVDPLATDSIYATGRSLGSKGTGCVLRSNDGGANWDRVDAGLPATAVMALASVPGEPGHLVAGTNTGVWHLRGDPIFANGFD</sequence>
<dbReference type="CDD" id="cd15482">
    <property type="entry name" value="Sialidase_non-viral"/>
    <property type="match status" value="3"/>
</dbReference>
<dbReference type="InterPro" id="IPR015943">
    <property type="entry name" value="WD40/YVTN_repeat-like_dom_sf"/>
</dbReference>